<protein>
    <submittedName>
        <fullName evidence="2">Uncharacterized protein</fullName>
    </submittedName>
</protein>
<dbReference type="Proteomes" id="UP001583186">
    <property type="component" value="Unassembled WGS sequence"/>
</dbReference>
<sequence>MATRLTKDIKRRSSPPSSSSSPPPSSTAPQSQPRITRKSSGASSNMAVSIDTSSAHISGQTGDGPPRMLTPPPSSARAELAMRIGDFALNSPVIEQGASGGGPPPASDKAPTGSAFFTQNRAILLSGLPQSPMSKESPSPGQTQRRSLPPPPSRRHLTPLVTVNPPQALHHRHTQQHLQHDCAPLSAVAASTPYSPLQSPRTLSPCVNVKATSLSHRRRSSTSSSNAAPSIMNEGGGTSEAGLTPPPEGRLLVSAYIVPANKGRTPFQLRREFDLQELLDAVPRPPTDRRRLSSVNILASPIVGPPRSPLSALPSSANSAPPAALPSTPVTAGGGNATNYKTGMKRPASDHSPNTPASPHPNLRRQAAGKHSRQASQKDLAPPDQFQADGGVLIPIRPHPSLGSLPALAAIILSRRVDAGDVVELPLPHPEFWPQTASYVYRSRGELTDEVRQNIEHLGGKCD</sequence>
<feature type="region of interest" description="Disordered" evidence="1">
    <location>
        <begin position="300"/>
        <end position="392"/>
    </location>
</feature>
<feature type="compositionally biased region" description="Low complexity" evidence="1">
    <location>
        <begin position="309"/>
        <end position="329"/>
    </location>
</feature>
<evidence type="ECO:0000313" key="2">
    <source>
        <dbReference type="EMBL" id="KAL1898553.1"/>
    </source>
</evidence>
<dbReference type="EMBL" id="JAWCUI010000015">
    <property type="protein sequence ID" value="KAL1898553.1"/>
    <property type="molecule type" value="Genomic_DNA"/>
</dbReference>
<keyword evidence="3" id="KW-1185">Reference proteome</keyword>
<proteinExistence type="predicted"/>
<feature type="compositionally biased region" description="Polar residues" evidence="1">
    <location>
        <begin position="27"/>
        <end position="60"/>
    </location>
</feature>
<reference evidence="2 3" key="1">
    <citation type="journal article" date="2024" name="IMA Fungus">
        <title>IMA Genome - F19 : A genome assembly and annotation guide to empower mycologists, including annotated draft genome sequences of Ceratocystis pirilliformis, Diaporthe australafricana, Fusarium ophioides, Paecilomyces lecythidis, and Sporothrix stenoceras.</title>
        <authorList>
            <person name="Aylward J."/>
            <person name="Wilson A.M."/>
            <person name="Visagie C.M."/>
            <person name="Spraker J."/>
            <person name="Barnes I."/>
            <person name="Buitendag C."/>
            <person name="Ceriani C."/>
            <person name="Del Mar Angel L."/>
            <person name="du Plessis D."/>
            <person name="Fuchs T."/>
            <person name="Gasser K."/>
            <person name="Kramer D."/>
            <person name="Li W."/>
            <person name="Munsamy K."/>
            <person name="Piso A."/>
            <person name="Price J.L."/>
            <person name="Sonnekus B."/>
            <person name="Thomas C."/>
            <person name="van der Nest A."/>
            <person name="van Dijk A."/>
            <person name="van Heerden A."/>
            <person name="van Vuuren N."/>
            <person name="Yilmaz N."/>
            <person name="Duong T.A."/>
            <person name="van der Merwe N.A."/>
            <person name="Wingfield M.J."/>
            <person name="Wingfield B.D."/>
        </authorList>
    </citation>
    <scope>NUCLEOTIDE SEQUENCE [LARGE SCALE GENOMIC DNA]</scope>
    <source>
        <strain evidence="2 3">CMW 5346</strain>
    </source>
</reference>
<name>A0ABR3ZCY1_9PEZI</name>
<feature type="compositionally biased region" description="Polar residues" evidence="1">
    <location>
        <begin position="128"/>
        <end position="141"/>
    </location>
</feature>
<feature type="region of interest" description="Disordered" evidence="1">
    <location>
        <begin position="1"/>
        <end position="159"/>
    </location>
</feature>
<feature type="region of interest" description="Disordered" evidence="1">
    <location>
        <begin position="214"/>
        <end position="247"/>
    </location>
</feature>
<evidence type="ECO:0000256" key="1">
    <source>
        <dbReference type="SAM" id="MobiDB-lite"/>
    </source>
</evidence>
<evidence type="ECO:0000313" key="3">
    <source>
        <dbReference type="Proteomes" id="UP001583186"/>
    </source>
</evidence>
<comment type="caution">
    <text evidence="2">The sequence shown here is derived from an EMBL/GenBank/DDBJ whole genome shotgun (WGS) entry which is preliminary data.</text>
</comment>
<organism evidence="2 3">
    <name type="scientific">Sporothrix stenoceras</name>
    <dbReference type="NCBI Taxonomy" id="5173"/>
    <lineage>
        <taxon>Eukaryota</taxon>
        <taxon>Fungi</taxon>
        <taxon>Dikarya</taxon>
        <taxon>Ascomycota</taxon>
        <taxon>Pezizomycotina</taxon>
        <taxon>Sordariomycetes</taxon>
        <taxon>Sordariomycetidae</taxon>
        <taxon>Ophiostomatales</taxon>
        <taxon>Ophiostomataceae</taxon>
        <taxon>Sporothrix</taxon>
    </lineage>
</organism>
<accession>A0ABR3ZCY1</accession>
<gene>
    <name evidence="2" type="ORF">Sste5346_003457</name>
</gene>